<gene>
    <name evidence="1" type="ORF">ACFSJ0_12205</name>
</gene>
<dbReference type="EMBL" id="JBHUCM010000012">
    <property type="protein sequence ID" value="MFD1537805.1"/>
    <property type="molecule type" value="Genomic_DNA"/>
</dbReference>
<evidence type="ECO:0000313" key="1">
    <source>
        <dbReference type="EMBL" id="MFD1537805.1"/>
    </source>
</evidence>
<accession>A0ABW4G4Y2</accession>
<organism evidence="1 2">
    <name type="scientific">Nonomuraea guangzhouensis</name>
    <dbReference type="NCBI Taxonomy" id="1291555"/>
    <lineage>
        <taxon>Bacteria</taxon>
        <taxon>Bacillati</taxon>
        <taxon>Actinomycetota</taxon>
        <taxon>Actinomycetes</taxon>
        <taxon>Streptosporangiales</taxon>
        <taxon>Streptosporangiaceae</taxon>
        <taxon>Nonomuraea</taxon>
    </lineage>
</organism>
<dbReference type="Proteomes" id="UP001597097">
    <property type="component" value="Unassembled WGS sequence"/>
</dbReference>
<evidence type="ECO:0000313" key="2">
    <source>
        <dbReference type="Proteomes" id="UP001597097"/>
    </source>
</evidence>
<reference evidence="2" key="1">
    <citation type="journal article" date="2019" name="Int. J. Syst. Evol. Microbiol.">
        <title>The Global Catalogue of Microorganisms (GCM) 10K type strain sequencing project: providing services to taxonomists for standard genome sequencing and annotation.</title>
        <authorList>
            <consortium name="The Broad Institute Genomics Platform"/>
            <consortium name="The Broad Institute Genome Sequencing Center for Infectious Disease"/>
            <person name="Wu L."/>
            <person name="Ma J."/>
        </authorList>
    </citation>
    <scope>NUCLEOTIDE SEQUENCE [LARGE SCALE GENOMIC DNA]</scope>
    <source>
        <strain evidence="2">CGMCC 1.15399</strain>
    </source>
</reference>
<dbReference type="RefSeq" id="WP_219530913.1">
    <property type="nucleotide sequence ID" value="NZ_JAHKRM010000010.1"/>
</dbReference>
<keyword evidence="2" id="KW-1185">Reference proteome</keyword>
<comment type="caution">
    <text evidence="1">The sequence shown here is derived from an EMBL/GenBank/DDBJ whole genome shotgun (WGS) entry which is preliminary data.</text>
</comment>
<sequence length="136" mass="14259">MARNGSDDATRKGTMGVAAVEGLLAYAGRRSRWGGGALSRVHEAIGLSRELAAADPDEHSVLLARCLRAAAKLLLRRGRAQEALPFAQEAVELCRPSGGAPLIVSLACVSEVYEALQRYGDAAEAMTEATAVDPPD</sequence>
<proteinExistence type="predicted"/>
<name>A0ABW4G4Y2_9ACTN</name>
<protein>
    <submittedName>
        <fullName evidence="1">Tetratricopeptide repeat protein</fullName>
    </submittedName>
</protein>